<comment type="caution">
    <text evidence="1">The sequence shown here is derived from an EMBL/GenBank/DDBJ whole genome shotgun (WGS) entry which is preliminary data.</text>
</comment>
<sequence length="69" mass="7814">MKLEKLVTLGNHNADLDAEEKMAKSIRLDNTVAVVSNWKLSSSQVTEYMASSTMTYSRRPAKLNSHYDH</sequence>
<evidence type="ECO:0000313" key="1">
    <source>
        <dbReference type="EMBL" id="TGO37169.1"/>
    </source>
</evidence>
<organism evidence="1 2">
    <name type="scientific">Botrytis hyacinthi</name>
    <dbReference type="NCBI Taxonomy" id="278943"/>
    <lineage>
        <taxon>Eukaryota</taxon>
        <taxon>Fungi</taxon>
        <taxon>Dikarya</taxon>
        <taxon>Ascomycota</taxon>
        <taxon>Pezizomycotina</taxon>
        <taxon>Leotiomycetes</taxon>
        <taxon>Helotiales</taxon>
        <taxon>Sclerotiniaceae</taxon>
        <taxon>Botrytis</taxon>
    </lineage>
</organism>
<accession>A0A4Z1GP36</accession>
<keyword evidence="2" id="KW-1185">Reference proteome</keyword>
<dbReference type="AlphaFoldDB" id="A0A4Z1GP36"/>
<name>A0A4Z1GP36_9HELO</name>
<reference evidence="1 2" key="1">
    <citation type="submission" date="2017-12" db="EMBL/GenBank/DDBJ databases">
        <title>Comparative genomics of Botrytis spp.</title>
        <authorList>
            <person name="Valero-Jimenez C.A."/>
            <person name="Tapia P."/>
            <person name="Veloso J."/>
            <person name="Silva-Moreno E."/>
            <person name="Staats M."/>
            <person name="Valdes J.H."/>
            <person name="Van Kan J.A.L."/>
        </authorList>
    </citation>
    <scope>NUCLEOTIDE SEQUENCE [LARGE SCALE GENOMIC DNA]</scope>
    <source>
        <strain evidence="1 2">Bh0001</strain>
    </source>
</reference>
<protein>
    <submittedName>
        <fullName evidence="1">Uncharacterized protein</fullName>
    </submittedName>
</protein>
<dbReference type="EMBL" id="PQXK01000104">
    <property type="protein sequence ID" value="TGO37169.1"/>
    <property type="molecule type" value="Genomic_DNA"/>
</dbReference>
<dbReference type="Proteomes" id="UP000297814">
    <property type="component" value="Unassembled WGS sequence"/>
</dbReference>
<gene>
    <name evidence="1" type="ORF">BHYA_0104g00270</name>
</gene>
<proteinExistence type="predicted"/>
<evidence type="ECO:0000313" key="2">
    <source>
        <dbReference type="Proteomes" id="UP000297814"/>
    </source>
</evidence>